<dbReference type="PROSITE" id="PS01133">
    <property type="entry name" value="UPF0017"/>
    <property type="match status" value="1"/>
</dbReference>
<dbReference type="InterPro" id="IPR029058">
    <property type="entry name" value="AB_hydrolase_fold"/>
</dbReference>
<evidence type="ECO:0000256" key="1">
    <source>
        <dbReference type="ARBA" id="ARBA00010884"/>
    </source>
</evidence>
<keyword evidence="3 6" id="KW-0378">Hydrolase</keyword>
<feature type="active site" description="Charge relay system" evidence="4">
    <location>
        <position position="306"/>
    </location>
</feature>
<dbReference type="InterPro" id="IPR012020">
    <property type="entry name" value="ABHD4"/>
</dbReference>
<evidence type="ECO:0000256" key="3">
    <source>
        <dbReference type="ARBA" id="ARBA00022801"/>
    </source>
</evidence>
<dbReference type="InterPro" id="IPR000952">
    <property type="entry name" value="AB_hydrolase_4_CS"/>
</dbReference>
<dbReference type="PANTHER" id="PTHR10794">
    <property type="entry name" value="ABHYDROLASE DOMAIN-CONTAINING PROTEIN"/>
    <property type="match status" value="1"/>
</dbReference>
<protein>
    <submittedName>
        <fullName evidence="6">Alpha/beta fold hydrolase</fullName>
    </submittedName>
</protein>
<evidence type="ECO:0000256" key="4">
    <source>
        <dbReference type="PIRSR" id="PIRSR005211-1"/>
    </source>
</evidence>
<feature type="domain" description="AB hydrolase-1" evidence="5">
    <location>
        <begin position="76"/>
        <end position="311"/>
    </location>
</feature>
<proteinExistence type="inferred from homology"/>
<name>A0AAU7CBB8_9BACT</name>
<evidence type="ECO:0000259" key="5">
    <source>
        <dbReference type="Pfam" id="PF00561"/>
    </source>
</evidence>
<dbReference type="Gene3D" id="3.40.50.1820">
    <property type="entry name" value="alpha/beta hydrolase"/>
    <property type="match status" value="1"/>
</dbReference>
<comment type="similarity">
    <text evidence="1">Belongs to the AB hydrolase superfamily. AB hydrolase 4 family.</text>
</comment>
<organism evidence="6">
    <name type="scientific">Singulisphaera sp. Ch08</name>
    <dbReference type="NCBI Taxonomy" id="3120278"/>
    <lineage>
        <taxon>Bacteria</taxon>
        <taxon>Pseudomonadati</taxon>
        <taxon>Planctomycetota</taxon>
        <taxon>Planctomycetia</taxon>
        <taxon>Isosphaerales</taxon>
        <taxon>Isosphaeraceae</taxon>
        <taxon>Singulisphaera</taxon>
    </lineage>
</organism>
<dbReference type="RefSeq" id="WP_406695046.1">
    <property type="nucleotide sequence ID" value="NZ_CP155447.1"/>
</dbReference>
<feature type="active site" description="Charge relay system" evidence="4">
    <location>
        <position position="279"/>
    </location>
</feature>
<gene>
    <name evidence="6" type="ORF">V5E97_28805</name>
</gene>
<dbReference type="SUPFAM" id="SSF53474">
    <property type="entry name" value="alpha/beta-Hydrolases"/>
    <property type="match status" value="1"/>
</dbReference>
<evidence type="ECO:0000313" key="6">
    <source>
        <dbReference type="EMBL" id="XBH02304.1"/>
    </source>
</evidence>
<dbReference type="GO" id="GO:0047372">
    <property type="term" value="F:monoacylglycerol lipase activity"/>
    <property type="evidence" value="ECO:0007669"/>
    <property type="project" value="TreeGrafter"/>
</dbReference>
<accession>A0AAU7CBB8</accession>
<dbReference type="Pfam" id="PF00561">
    <property type="entry name" value="Abhydrolase_1"/>
    <property type="match status" value="1"/>
</dbReference>
<sequence length="341" mass="36967">MTTTIAPQCSDATIPPFVPHPWVRGGHLQTILGGYLPGGRLGDPFTAHLIDVDQGDRLCILDSTPAAWAPGDPGAILVHGLGGSASSPYVLRVAARLLRLGIRVVRMNLRGAGEGFGLARGTYHAGRTDDVRRVAEWLAAEAPGSPLAIVGFSLGANLALKLAAEAVDRPVEGFDSVLAANPPIDLAACSRHIQRPKNRIYDRNFVRQIRVAASRLHAFFPDLEPVDLTRVKTVLDFDELYTAPRHGFASAADYYAQSSSGPLIPRIQIPGLVIHAEDDPFIPPDPFRLVDFPPQLALELNSSGGHLGYFSRTRWGGNRRWLDARLAAWLASRWNRGPLPV</sequence>
<dbReference type="PANTHER" id="PTHR10794:SF94">
    <property type="entry name" value="ESTERASE YHET-RELATED"/>
    <property type="match status" value="1"/>
</dbReference>
<feature type="active site" description="Charge relay system" evidence="4">
    <location>
        <position position="153"/>
    </location>
</feature>
<dbReference type="GO" id="GO:0034338">
    <property type="term" value="F:short-chain carboxylesterase activity"/>
    <property type="evidence" value="ECO:0007669"/>
    <property type="project" value="TreeGrafter"/>
</dbReference>
<dbReference type="InterPro" id="IPR050960">
    <property type="entry name" value="AB_hydrolase_4_sf"/>
</dbReference>
<dbReference type="InterPro" id="IPR000073">
    <property type="entry name" value="AB_hydrolase_1"/>
</dbReference>
<reference evidence="6" key="1">
    <citation type="submission" date="2024-05" db="EMBL/GenBank/DDBJ databases">
        <title>Planctomycetes of the genus Singulisphaera possess chitinolytic capabilities.</title>
        <authorList>
            <person name="Ivanova A."/>
        </authorList>
    </citation>
    <scope>NUCLEOTIDE SEQUENCE</scope>
    <source>
        <strain evidence="6">Ch08T</strain>
    </source>
</reference>
<keyword evidence="2" id="KW-0719">Serine esterase</keyword>
<dbReference type="AlphaFoldDB" id="A0AAU7CBB8"/>
<dbReference type="PIRSF" id="PIRSF005211">
    <property type="entry name" value="Ab_hydro_YheT"/>
    <property type="match status" value="1"/>
</dbReference>
<evidence type="ECO:0000256" key="2">
    <source>
        <dbReference type="ARBA" id="ARBA00022487"/>
    </source>
</evidence>
<dbReference type="EMBL" id="CP155447">
    <property type="protein sequence ID" value="XBH02304.1"/>
    <property type="molecule type" value="Genomic_DNA"/>
</dbReference>